<comment type="caution">
    <text evidence="4">The sequence shown here is derived from an EMBL/GenBank/DDBJ whole genome shotgun (WGS) entry which is preliminary data.</text>
</comment>
<dbReference type="RefSeq" id="WP_067993586.1">
    <property type="nucleotide sequence ID" value="NZ_QQBC01000002.1"/>
</dbReference>
<dbReference type="AlphaFoldDB" id="A0A370ICM2"/>
<dbReference type="GO" id="GO:0000150">
    <property type="term" value="F:DNA strand exchange activity"/>
    <property type="evidence" value="ECO:0007669"/>
    <property type="project" value="InterPro"/>
</dbReference>
<feature type="domain" description="Recombinase" evidence="3">
    <location>
        <begin position="41"/>
        <end position="202"/>
    </location>
</feature>
<protein>
    <submittedName>
        <fullName evidence="4">Recombinase</fullName>
    </submittedName>
</protein>
<dbReference type="EMBL" id="QQBC01000002">
    <property type="protein sequence ID" value="RDI68453.1"/>
    <property type="molecule type" value="Genomic_DNA"/>
</dbReference>
<keyword evidence="1" id="KW-0238">DNA-binding</keyword>
<dbReference type="Gene3D" id="3.90.1750.20">
    <property type="entry name" value="Putative Large Serine Recombinase, Chain B, Domain 2"/>
    <property type="match status" value="1"/>
</dbReference>
<dbReference type="Proteomes" id="UP000254869">
    <property type="component" value="Unassembled WGS sequence"/>
</dbReference>
<dbReference type="InterPro" id="IPR050639">
    <property type="entry name" value="SSR_resolvase"/>
</dbReference>
<gene>
    <name evidence="4" type="ORF">DFR76_102854</name>
</gene>
<dbReference type="InterPro" id="IPR011109">
    <property type="entry name" value="DNA_bind_recombinase_dom"/>
</dbReference>
<keyword evidence="2" id="KW-0233">DNA recombination</keyword>
<organism evidence="4 5">
    <name type="scientific">Nocardia pseudobrasiliensis</name>
    <dbReference type="NCBI Taxonomy" id="45979"/>
    <lineage>
        <taxon>Bacteria</taxon>
        <taxon>Bacillati</taxon>
        <taxon>Actinomycetota</taxon>
        <taxon>Actinomycetes</taxon>
        <taxon>Mycobacteriales</taxon>
        <taxon>Nocardiaceae</taxon>
        <taxon>Nocardia</taxon>
    </lineage>
</organism>
<dbReference type="Pfam" id="PF07508">
    <property type="entry name" value="Recombinase"/>
    <property type="match status" value="1"/>
</dbReference>
<reference evidence="4 5" key="1">
    <citation type="submission" date="2018-07" db="EMBL/GenBank/DDBJ databases">
        <title>Genomic Encyclopedia of Type Strains, Phase IV (KMG-IV): sequencing the most valuable type-strain genomes for metagenomic binning, comparative biology and taxonomic classification.</title>
        <authorList>
            <person name="Goeker M."/>
        </authorList>
    </citation>
    <scope>NUCLEOTIDE SEQUENCE [LARGE SCALE GENOMIC DNA]</scope>
    <source>
        <strain evidence="4 5">DSM 44290</strain>
    </source>
</reference>
<dbReference type="PANTHER" id="PTHR30461:SF2">
    <property type="entry name" value="SERINE RECOMBINASE PINE-RELATED"/>
    <property type="match status" value="1"/>
</dbReference>
<evidence type="ECO:0000256" key="1">
    <source>
        <dbReference type="ARBA" id="ARBA00023125"/>
    </source>
</evidence>
<accession>A0A370ICM2</accession>
<proteinExistence type="predicted"/>
<sequence length="445" mass="49212">MMMNMLGGMSQSERQHVQQRTRAAMGAQVLNEGRHQGGRAPYGYTAIDGAPHPNPSRAAAGLKLRILVMDEQAAAVVQRIFRTYIAGTGLKAIANMLNHEGIPCPSAHRPEQNTHRSGDGWQMTTVAAILDNPRYTGYAVSGRATKHEELVDPDDVAAGHIVRFRRSSPDRIIRSRRPAHPSIVSVATFTEAQLVRRRRAASGNRARTRLERTRLNTGPRVYELRGRIRCDICDRKMQGETPNGGVYYRCVARTLPPGSPAHADHPKTVNLREALLTHPLNAWIAERFSPHHRSQTIETLVASQTDDDNDIRRQILRRRLNDAETKLDRHRTALEAGVDPAVLVDAINAAQAEKAAAQGELDQMPHVIKLSALEFEKLIDSFGDIAAVLDAGTPYDRAALDAALNLEIRYRPREQVAAVSVRVVNTGVRRGTHTSTTQIDVRKCA</sequence>
<dbReference type="PANTHER" id="PTHR30461">
    <property type="entry name" value="DNA-INVERTASE FROM LAMBDOID PROPHAGE"/>
    <property type="match status" value="1"/>
</dbReference>
<dbReference type="InterPro" id="IPR038109">
    <property type="entry name" value="DNA_bind_recomb_sf"/>
</dbReference>
<name>A0A370ICM2_9NOCA</name>
<dbReference type="PROSITE" id="PS51737">
    <property type="entry name" value="RECOMBINASE_DNA_BIND"/>
    <property type="match status" value="1"/>
</dbReference>
<keyword evidence="5" id="KW-1185">Reference proteome</keyword>
<dbReference type="STRING" id="1210086.GCA_001613105_01430"/>
<evidence type="ECO:0000256" key="2">
    <source>
        <dbReference type="ARBA" id="ARBA00023172"/>
    </source>
</evidence>
<evidence type="ECO:0000259" key="3">
    <source>
        <dbReference type="PROSITE" id="PS51737"/>
    </source>
</evidence>
<evidence type="ECO:0000313" key="5">
    <source>
        <dbReference type="Proteomes" id="UP000254869"/>
    </source>
</evidence>
<evidence type="ECO:0000313" key="4">
    <source>
        <dbReference type="EMBL" id="RDI68453.1"/>
    </source>
</evidence>
<dbReference type="GO" id="GO:0003677">
    <property type="term" value="F:DNA binding"/>
    <property type="evidence" value="ECO:0007669"/>
    <property type="project" value="UniProtKB-KW"/>
</dbReference>